<reference evidence="1 2" key="1">
    <citation type="journal article" date="2012" name="Science">
        <title>The Paleozoic origin of enzymatic lignin decomposition reconstructed from 31 fungal genomes.</title>
        <authorList>
            <person name="Floudas D."/>
            <person name="Binder M."/>
            <person name="Riley R."/>
            <person name="Barry K."/>
            <person name="Blanchette R.A."/>
            <person name="Henrissat B."/>
            <person name="Martinez A.T."/>
            <person name="Otillar R."/>
            <person name="Spatafora J.W."/>
            <person name="Yadav J.S."/>
            <person name="Aerts A."/>
            <person name="Benoit I."/>
            <person name="Boyd A."/>
            <person name="Carlson A."/>
            <person name="Copeland A."/>
            <person name="Coutinho P.M."/>
            <person name="de Vries R.P."/>
            <person name="Ferreira P."/>
            <person name="Findley K."/>
            <person name="Foster B."/>
            <person name="Gaskell J."/>
            <person name="Glotzer D."/>
            <person name="Gorecki P."/>
            <person name="Heitman J."/>
            <person name="Hesse C."/>
            <person name="Hori C."/>
            <person name="Igarashi K."/>
            <person name="Jurgens J.A."/>
            <person name="Kallen N."/>
            <person name="Kersten P."/>
            <person name="Kohler A."/>
            <person name="Kuees U."/>
            <person name="Kumar T.K.A."/>
            <person name="Kuo A."/>
            <person name="LaButti K."/>
            <person name="Larrondo L.F."/>
            <person name="Lindquist E."/>
            <person name="Ling A."/>
            <person name="Lombard V."/>
            <person name="Lucas S."/>
            <person name="Lundell T."/>
            <person name="Martin R."/>
            <person name="McLaughlin D.J."/>
            <person name="Morgenstern I."/>
            <person name="Morin E."/>
            <person name="Murat C."/>
            <person name="Nagy L.G."/>
            <person name="Nolan M."/>
            <person name="Ohm R.A."/>
            <person name="Patyshakuliyeva A."/>
            <person name="Rokas A."/>
            <person name="Ruiz-Duenas F.J."/>
            <person name="Sabat G."/>
            <person name="Salamov A."/>
            <person name="Samejima M."/>
            <person name="Schmutz J."/>
            <person name="Slot J.C."/>
            <person name="St John F."/>
            <person name="Stenlid J."/>
            <person name="Sun H."/>
            <person name="Sun S."/>
            <person name="Syed K."/>
            <person name="Tsang A."/>
            <person name="Wiebenga A."/>
            <person name="Young D."/>
            <person name="Pisabarro A."/>
            <person name="Eastwood D.C."/>
            <person name="Martin F."/>
            <person name="Cullen D."/>
            <person name="Grigoriev I.V."/>
            <person name="Hibbett D.S."/>
        </authorList>
    </citation>
    <scope>NUCLEOTIDE SEQUENCE</scope>
    <source>
        <strain evidence="2">FP-58527</strain>
    </source>
</reference>
<dbReference type="eggNOG" id="ENOG502RCDS">
    <property type="taxonomic scope" value="Eukaryota"/>
</dbReference>
<dbReference type="AlphaFoldDB" id="S8ELR4"/>
<proteinExistence type="predicted"/>
<evidence type="ECO:0008006" key="3">
    <source>
        <dbReference type="Google" id="ProtNLM"/>
    </source>
</evidence>
<organism evidence="1 2">
    <name type="scientific">Fomitopsis schrenkii</name>
    <name type="common">Brown rot fungus</name>
    <dbReference type="NCBI Taxonomy" id="2126942"/>
    <lineage>
        <taxon>Eukaryota</taxon>
        <taxon>Fungi</taxon>
        <taxon>Dikarya</taxon>
        <taxon>Basidiomycota</taxon>
        <taxon>Agaricomycotina</taxon>
        <taxon>Agaricomycetes</taxon>
        <taxon>Polyporales</taxon>
        <taxon>Fomitopsis</taxon>
    </lineage>
</organism>
<dbReference type="InParanoid" id="S8ELR4"/>
<gene>
    <name evidence="1" type="ORF">FOMPIDRAFT_1114313</name>
</gene>
<evidence type="ECO:0000313" key="2">
    <source>
        <dbReference type="Proteomes" id="UP000015241"/>
    </source>
</evidence>
<dbReference type="Pfam" id="PF20174">
    <property type="entry name" value="DUF6540"/>
    <property type="match status" value="1"/>
</dbReference>
<dbReference type="InterPro" id="IPR046670">
    <property type="entry name" value="DUF6540"/>
</dbReference>
<evidence type="ECO:0000313" key="1">
    <source>
        <dbReference type="EMBL" id="EPT04239.1"/>
    </source>
</evidence>
<protein>
    <recommendedName>
        <fullName evidence="3">PPPDE domain-containing protein</fullName>
    </recommendedName>
</protein>
<accession>S8ELR4</accession>
<dbReference type="EMBL" id="KE504127">
    <property type="protein sequence ID" value="EPT04239.1"/>
    <property type="molecule type" value="Genomic_DNA"/>
</dbReference>
<keyword evidence="2" id="KW-1185">Reference proteome</keyword>
<name>S8ELR4_FOMSC</name>
<dbReference type="Proteomes" id="UP000015241">
    <property type="component" value="Unassembled WGS sequence"/>
</dbReference>
<sequence>MADTDHYVLKVTQSWRGKDASGKVLPLHWAITLQTAGTDKEPVGNIYNAAGTIDTFYYEVLHDVPLVNANWRGDLAVATIRNVDLAKVEKVFSGVPIFRHDFNWNCQNWVWTALREFRQAGFNVKTLTWESLRTNMDDLLEAWEVGDI</sequence>
<dbReference type="OrthoDB" id="37659at2759"/>
<dbReference type="HOGENOM" id="CLU_116351_3_0_1"/>